<sequence>MGRKDRRSEEVPGQHRAEEAEVEELGGRGGAARRAGAHSVVVAPSKTKTAGGGEEAMARGWCSRRRCGRAWRWLGVAAERGKR</sequence>
<accession>A0A0E0Q7Z3</accession>
<protein>
    <submittedName>
        <fullName evidence="2">Uncharacterized protein</fullName>
    </submittedName>
</protein>
<reference evidence="3" key="1">
    <citation type="submission" date="2013-06" db="EMBL/GenBank/DDBJ databases">
        <authorList>
            <person name="Zhao Q."/>
        </authorList>
    </citation>
    <scope>NUCLEOTIDE SEQUENCE</scope>
    <source>
        <strain evidence="3">cv. W1943</strain>
    </source>
</reference>
<feature type="region of interest" description="Disordered" evidence="1">
    <location>
        <begin position="1"/>
        <end position="57"/>
    </location>
</feature>
<dbReference type="AlphaFoldDB" id="A0A0E0Q7Z3"/>
<proteinExistence type="predicted"/>
<feature type="compositionally biased region" description="Basic and acidic residues" evidence="1">
    <location>
        <begin position="1"/>
        <end position="19"/>
    </location>
</feature>
<name>A0A0E0Q7Z3_ORYRU</name>
<evidence type="ECO:0000313" key="2">
    <source>
        <dbReference type="EnsemblPlants" id="ORUFI07G13930.1"/>
    </source>
</evidence>
<reference evidence="2" key="2">
    <citation type="submission" date="2015-06" db="UniProtKB">
        <authorList>
            <consortium name="EnsemblPlants"/>
        </authorList>
    </citation>
    <scope>IDENTIFICATION</scope>
</reference>
<feature type="compositionally biased region" description="Low complexity" evidence="1">
    <location>
        <begin position="32"/>
        <end position="43"/>
    </location>
</feature>
<dbReference type="Proteomes" id="UP000008022">
    <property type="component" value="Unassembled WGS sequence"/>
</dbReference>
<dbReference type="Gramene" id="ORUFI07G13930.1">
    <property type="protein sequence ID" value="ORUFI07G13930.1"/>
    <property type="gene ID" value="ORUFI07G13930"/>
</dbReference>
<organism evidence="2 3">
    <name type="scientific">Oryza rufipogon</name>
    <name type="common">Brownbeard rice</name>
    <name type="synonym">Asian wild rice</name>
    <dbReference type="NCBI Taxonomy" id="4529"/>
    <lineage>
        <taxon>Eukaryota</taxon>
        <taxon>Viridiplantae</taxon>
        <taxon>Streptophyta</taxon>
        <taxon>Embryophyta</taxon>
        <taxon>Tracheophyta</taxon>
        <taxon>Spermatophyta</taxon>
        <taxon>Magnoliopsida</taxon>
        <taxon>Liliopsida</taxon>
        <taxon>Poales</taxon>
        <taxon>Poaceae</taxon>
        <taxon>BOP clade</taxon>
        <taxon>Oryzoideae</taxon>
        <taxon>Oryzeae</taxon>
        <taxon>Oryzinae</taxon>
        <taxon>Oryza</taxon>
    </lineage>
</organism>
<dbReference type="HOGENOM" id="CLU_2403122_0_0_1"/>
<evidence type="ECO:0000313" key="3">
    <source>
        <dbReference type="Proteomes" id="UP000008022"/>
    </source>
</evidence>
<keyword evidence="3" id="KW-1185">Reference proteome</keyword>
<evidence type="ECO:0000256" key="1">
    <source>
        <dbReference type="SAM" id="MobiDB-lite"/>
    </source>
</evidence>
<dbReference type="EnsemblPlants" id="ORUFI07G13930.1">
    <property type="protein sequence ID" value="ORUFI07G13930.1"/>
    <property type="gene ID" value="ORUFI07G13930"/>
</dbReference>